<evidence type="ECO:0000256" key="2">
    <source>
        <dbReference type="ARBA" id="ARBA00012925"/>
    </source>
</evidence>
<dbReference type="HOGENOM" id="CLU_053879_4_1_9"/>
<protein>
    <recommendedName>
        <fullName evidence="2">carbonic anhydrase</fullName>
        <ecNumber evidence="2">4.2.1.1</ecNumber>
    </recommendedName>
</protein>
<dbReference type="GO" id="GO:0015976">
    <property type="term" value="P:carbon utilization"/>
    <property type="evidence" value="ECO:0007669"/>
    <property type="project" value="InterPro"/>
</dbReference>
<feature type="binding site" evidence="7">
    <location>
        <position position="81"/>
    </location>
    <ligand>
        <name>Zn(2+)</name>
        <dbReference type="ChEBI" id="CHEBI:29105"/>
    </ligand>
</feature>
<accession>D9SR39</accession>
<dbReference type="eggNOG" id="COG0288">
    <property type="taxonomic scope" value="Bacteria"/>
</dbReference>
<proteinExistence type="inferred from homology"/>
<dbReference type="SUPFAM" id="SSF53056">
    <property type="entry name" value="beta-carbonic anhydrase, cab"/>
    <property type="match status" value="1"/>
</dbReference>
<dbReference type="KEGG" id="ccb:Clocel_0554"/>
<feature type="binding site" evidence="7">
    <location>
        <position position="83"/>
    </location>
    <ligand>
        <name>Zn(2+)</name>
        <dbReference type="ChEBI" id="CHEBI:29105"/>
    </ligand>
</feature>
<dbReference type="PROSITE" id="PS00704">
    <property type="entry name" value="PROK_CO2_ANHYDRASE_1"/>
    <property type="match status" value="1"/>
</dbReference>
<dbReference type="EC" id="4.2.1.1" evidence="2"/>
<dbReference type="PANTHER" id="PTHR11002:SF76">
    <property type="entry name" value="CARBONIC ANHYDRASE"/>
    <property type="match status" value="1"/>
</dbReference>
<feature type="binding site" evidence="7">
    <location>
        <position position="134"/>
    </location>
    <ligand>
        <name>Zn(2+)</name>
        <dbReference type="ChEBI" id="CHEBI:29105"/>
    </ligand>
</feature>
<evidence type="ECO:0000256" key="4">
    <source>
        <dbReference type="ARBA" id="ARBA00022833"/>
    </source>
</evidence>
<dbReference type="InterPro" id="IPR036874">
    <property type="entry name" value="Carbonic_anhydrase_sf"/>
</dbReference>
<dbReference type="GO" id="GO:0008270">
    <property type="term" value="F:zinc ion binding"/>
    <property type="evidence" value="ECO:0007669"/>
    <property type="project" value="InterPro"/>
</dbReference>
<dbReference type="CDD" id="cd03378">
    <property type="entry name" value="beta_CA_cladeC"/>
    <property type="match status" value="1"/>
</dbReference>
<evidence type="ECO:0000256" key="1">
    <source>
        <dbReference type="ARBA" id="ARBA00006217"/>
    </source>
</evidence>
<dbReference type="Proteomes" id="UP000002730">
    <property type="component" value="Chromosome"/>
</dbReference>
<keyword evidence="9" id="KW-1185">Reference proteome</keyword>
<comment type="cofactor">
    <cofactor evidence="7">
        <name>Zn(2+)</name>
        <dbReference type="ChEBI" id="CHEBI:29105"/>
    </cofactor>
    <text evidence="7">Binds 1 zinc ion per subunit.</text>
</comment>
<dbReference type="RefSeq" id="WP_010074896.1">
    <property type="nucleotide sequence ID" value="NC_014393.1"/>
</dbReference>
<feature type="binding site" evidence="7">
    <location>
        <position position="137"/>
    </location>
    <ligand>
        <name>Zn(2+)</name>
        <dbReference type="ChEBI" id="CHEBI:29105"/>
    </ligand>
</feature>
<reference evidence="8 9" key="1">
    <citation type="submission" date="2010-08" db="EMBL/GenBank/DDBJ databases">
        <title>Complete sequence of Clostridium cellulovorans 743B.</title>
        <authorList>
            <consortium name="US DOE Joint Genome Institute"/>
            <person name="Lucas S."/>
            <person name="Copeland A."/>
            <person name="Lapidus A."/>
            <person name="Cheng J.-F."/>
            <person name="Bruce D."/>
            <person name="Goodwin L."/>
            <person name="Pitluck S."/>
            <person name="Chertkov O."/>
            <person name="Detter J.C."/>
            <person name="Han C."/>
            <person name="Tapia R."/>
            <person name="Land M."/>
            <person name="Hauser L."/>
            <person name="Chang Y.-J."/>
            <person name="Jeffries C."/>
            <person name="Kyrpides N."/>
            <person name="Ivanova N."/>
            <person name="Mikhailova N."/>
            <person name="Hemme C.L."/>
            <person name="Woyke T."/>
        </authorList>
    </citation>
    <scope>NUCLEOTIDE SEQUENCE [LARGE SCALE GENOMIC DNA]</scope>
    <source>
        <strain evidence="9">ATCC 35296 / DSM 3052 / OCM 3 / 743B</strain>
    </source>
</reference>
<evidence type="ECO:0000256" key="6">
    <source>
        <dbReference type="ARBA" id="ARBA00048348"/>
    </source>
</evidence>
<evidence type="ECO:0000256" key="3">
    <source>
        <dbReference type="ARBA" id="ARBA00022723"/>
    </source>
</evidence>
<keyword evidence="4 7" id="KW-0862">Zinc</keyword>
<comment type="similarity">
    <text evidence="1">Belongs to the beta-class carbonic anhydrase family.</text>
</comment>
<dbReference type="PANTHER" id="PTHR11002">
    <property type="entry name" value="CARBONIC ANHYDRASE"/>
    <property type="match status" value="1"/>
</dbReference>
<evidence type="ECO:0000313" key="8">
    <source>
        <dbReference type="EMBL" id="ADL50327.1"/>
    </source>
</evidence>
<dbReference type="GO" id="GO:0004089">
    <property type="term" value="F:carbonate dehydratase activity"/>
    <property type="evidence" value="ECO:0007669"/>
    <property type="project" value="UniProtKB-EC"/>
</dbReference>
<gene>
    <name evidence="8" type="ordered locus">Clocel_0554</name>
</gene>
<dbReference type="PROSITE" id="PS51257">
    <property type="entry name" value="PROKAR_LIPOPROTEIN"/>
    <property type="match status" value="1"/>
</dbReference>
<dbReference type="InterPro" id="IPR015892">
    <property type="entry name" value="Carbonic_anhydrase_CS"/>
</dbReference>
<dbReference type="InterPro" id="IPR001765">
    <property type="entry name" value="Carbonic_anhydrase"/>
</dbReference>
<organism evidence="8 9">
    <name type="scientific">Clostridium cellulovorans (strain ATCC 35296 / DSM 3052 / OCM 3 / 743B)</name>
    <dbReference type="NCBI Taxonomy" id="573061"/>
    <lineage>
        <taxon>Bacteria</taxon>
        <taxon>Bacillati</taxon>
        <taxon>Bacillota</taxon>
        <taxon>Clostridia</taxon>
        <taxon>Eubacteriales</taxon>
        <taxon>Clostridiaceae</taxon>
        <taxon>Clostridium</taxon>
    </lineage>
</organism>
<evidence type="ECO:0000256" key="5">
    <source>
        <dbReference type="ARBA" id="ARBA00023239"/>
    </source>
</evidence>
<evidence type="ECO:0000256" key="7">
    <source>
        <dbReference type="PIRSR" id="PIRSR601765-1"/>
    </source>
</evidence>
<dbReference type="Gene3D" id="3.40.1050.10">
    <property type="entry name" value="Carbonic anhydrase"/>
    <property type="match status" value="1"/>
</dbReference>
<dbReference type="EMBL" id="CP002160">
    <property type="protein sequence ID" value="ADL50327.1"/>
    <property type="molecule type" value="Genomic_DNA"/>
</dbReference>
<sequence length="218" mass="23427">MKKILSLTLVASMLMLSVGCTSDKKEKLSRSAEDTSAAVQRLVDGDKEYIKSNTNEAEITSEIRTDTAKNGQKPYAVVVTCSDSRVPPEHIFSAGLGELFVIRTAGNVVDDYEIGSVEYGVEHLGAKVVLVLGHTGCGAVKATVEGGAEGKIETIVEEIHKAIGNEKDMEKCVELNVENTKKKLSEDEGIKEKVKAGEVKVIGGIYDIETGEVKLLDN</sequence>
<keyword evidence="5" id="KW-0456">Lyase</keyword>
<dbReference type="STRING" id="573061.Clocel_0554"/>
<dbReference type="SMART" id="SM00947">
    <property type="entry name" value="Pro_CA"/>
    <property type="match status" value="1"/>
</dbReference>
<comment type="catalytic activity">
    <reaction evidence="6">
        <text>hydrogencarbonate + H(+) = CO2 + H2O</text>
        <dbReference type="Rhea" id="RHEA:10748"/>
        <dbReference type="ChEBI" id="CHEBI:15377"/>
        <dbReference type="ChEBI" id="CHEBI:15378"/>
        <dbReference type="ChEBI" id="CHEBI:16526"/>
        <dbReference type="ChEBI" id="CHEBI:17544"/>
        <dbReference type="EC" id="4.2.1.1"/>
    </reaction>
</comment>
<dbReference type="AlphaFoldDB" id="D9SR39"/>
<dbReference type="OrthoDB" id="9769739at2"/>
<name>D9SR39_CLOC7</name>
<evidence type="ECO:0000313" key="9">
    <source>
        <dbReference type="Proteomes" id="UP000002730"/>
    </source>
</evidence>
<keyword evidence="3 7" id="KW-0479">Metal-binding</keyword>
<dbReference type="Pfam" id="PF00484">
    <property type="entry name" value="Pro_CA"/>
    <property type="match status" value="1"/>
</dbReference>